<evidence type="ECO:0000259" key="2">
    <source>
        <dbReference type="Pfam" id="PF02525"/>
    </source>
</evidence>
<reference evidence="3" key="1">
    <citation type="submission" date="2022-07" db="EMBL/GenBank/DDBJ databases">
        <title>Description and genome-wide analysis of Profundicola chukchiensis gen. nov., sp. nov., marine bacteria isolated from bottom sediments of the Chukchi Sea.</title>
        <authorList>
            <person name="Romanenko L."/>
            <person name="Otstavnykh N."/>
            <person name="Kurilenko V."/>
            <person name="Eremeev V."/>
            <person name="Velansky P."/>
            <person name="Mikhailov V."/>
            <person name="Isaeva M."/>
        </authorList>
    </citation>
    <scope>NUCLEOTIDE SEQUENCE</scope>
    <source>
        <strain evidence="3">KMM 9713</strain>
    </source>
</reference>
<dbReference type="InterPro" id="IPR029039">
    <property type="entry name" value="Flavoprotein-like_sf"/>
</dbReference>
<dbReference type="EMBL" id="JANCMU010000001">
    <property type="protein sequence ID" value="MDG4945458.1"/>
    <property type="molecule type" value="Genomic_DNA"/>
</dbReference>
<dbReference type="GO" id="GO:0009055">
    <property type="term" value="F:electron transfer activity"/>
    <property type="evidence" value="ECO:0007669"/>
    <property type="project" value="TreeGrafter"/>
</dbReference>
<dbReference type="PANTHER" id="PTHR47307:SF1">
    <property type="entry name" value="GLUTATHIONE-REGULATED POTASSIUM-EFFLUX SYSTEM ANCILLARY PROTEIN KEFG"/>
    <property type="match status" value="1"/>
</dbReference>
<gene>
    <name evidence="3" type="ORF">NMK71_03445</name>
</gene>
<feature type="domain" description="Flavodoxin-like fold" evidence="2">
    <location>
        <begin position="5"/>
        <end position="151"/>
    </location>
</feature>
<dbReference type="RefSeq" id="WP_304416918.1">
    <property type="nucleotide sequence ID" value="NZ_JANAIE010000003.1"/>
</dbReference>
<protein>
    <submittedName>
        <fullName evidence="3">NAD(P)H-dependent oxidoreductase</fullName>
    </submittedName>
</protein>
<keyword evidence="1" id="KW-0560">Oxidoreductase</keyword>
<evidence type="ECO:0000313" key="4">
    <source>
        <dbReference type="Proteomes" id="UP001152599"/>
    </source>
</evidence>
<dbReference type="GO" id="GO:0010181">
    <property type="term" value="F:FMN binding"/>
    <property type="evidence" value="ECO:0007669"/>
    <property type="project" value="TreeGrafter"/>
</dbReference>
<dbReference type="Gene3D" id="3.40.50.360">
    <property type="match status" value="1"/>
</dbReference>
<organism evidence="3 4">
    <name type="scientific">Profundicola chukchiensis</name>
    <dbReference type="NCBI Taxonomy" id="2961959"/>
    <lineage>
        <taxon>Bacteria</taxon>
        <taxon>Pseudomonadati</taxon>
        <taxon>Bacteroidota</taxon>
        <taxon>Flavobacteriia</taxon>
        <taxon>Flavobacteriales</taxon>
        <taxon>Weeksellaceae</taxon>
        <taxon>Profundicola</taxon>
    </lineage>
</organism>
<accession>A0A9X4MV93</accession>
<keyword evidence="4" id="KW-1185">Reference proteome</keyword>
<dbReference type="Proteomes" id="UP001152599">
    <property type="component" value="Unassembled WGS sequence"/>
</dbReference>
<dbReference type="GO" id="GO:0003955">
    <property type="term" value="F:NAD(P)H dehydrogenase (quinone) activity"/>
    <property type="evidence" value="ECO:0007669"/>
    <property type="project" value="TreeGrafter"/>
</dbReference>
<sequence length="204" mass="24474">MKKNKILILFAHPLYEKSRVNQIINKYIPDSEYITFNDLYEEYPDFEIDTNREQDLILNHDIIIWQHPFYWYSCPALLKQWMDMVLHFETENDLDIHKLKGKAVFQVMSIGPQNHSYLDNSPDDRDTMDYLLPFQKTVEFSNMQYLPPYMVRIDKMNSLVDIHKKGRNYGYILEALISNFVSAQEILQFKSLNDWLTYKQKPFG</sequence>
<dbReference type="PANTHER" id="PTHR47307">
    <property type="entry name" value="GLUTATHIONE-REGULATED POTASSIUM-EFFLUX SYSTEM ANCILLARY PROTEIN KEFG"/>
    <property type="match status" value="1"/>
</dbReference>
<dbReference type="InterPro" id="IPR003680">
    <property type="entry name" value="Flavodoxin_fold"/>
</dbReference>
<name>A0A9X4MV93_9FLAO</name>
<evidence type="ECO:0000313" key="3">
    <source>
        <dbReference type="EMBL" id="MDG4945458.1"/>
    </source>
</evidence>
<comment type="caution">
    <text evidence="3">The sequence shown here is derived from an EMBL/GenBank/DDBJ whole genome shotgun (WGS) entry which is preliminary data.</text>
</comment>
<dbReference type="InterPro" id="IPR046980">
    <property type="entry name" value="KefG/KefF"/>
</dbReference>
<dbReference type="SUPFAM" id="SSF52218">
    <property type="entry name" value="Flavoproteins"/>
    <property type="match status" value="1"/>
</dbReference>
<dbReference type="Pfam" id="PF02525">
    <property type="entry name" value="Flavodoxin_2"/>
    <property type="match status" value="1"/>
</dbReference>
<proteinExistence type="predicted"/>
<dbReference type="AlphaFoldDB" id="A0A9X4MV93"/>
<evidence type="ECO:0000256" key="1">
    <source>
        <dbReference type="ARBA" id="ARBA00023002"/>
    </source>
</evidence>